<sequence>MRKGLSAVLLALLVLSGCAPTFEKQDQVVQEDQDSQSKKAIIPSYQISEEYYKTLLPYEPSATRGVVVNNLESRYDLNEFETGLLRMAKKTFSTKSYLFKEGQILSKETIDSWLQRKYTSAQLKERKLKDTDNVGLNPVEEKGQNEPIYLAHIIEHNYLIKKEDDKVQLGGVAIGLALNSVEYSQTSTGATSAEPISNETIKQQGAAIASEVLKRLREREELQGVPITIALFKQTSRDSIVPGSYFAFTNVKGKESTISNWEAVNESHFVFPSPEAKSAHSKDVNVFEEFATKVQTYFPTYTGTVGRAFYQDDKLKELRVEIPLTFKGKAETIGFTQYLSTFITKQFPADWNVEVLITASSNPEALILKKPNSKDPYVHVYE</sequence>
<accession>A0ABW5RWH6</accession>
<feature type="signal peptide" evidence="1">
    <location>
        <begin position="1"/>
        <end position="21"/>
    </location>
</feature>
<evidence type="ECO:0000256" key="1">
    <source>
        <dbReference type="SAM" id="SignalP"/>
    </source>
</evidence>
<reference evidence="3" key="1">
    <citation type="journal article" date="2019" name="Int. J. Syst. Evol. Microbiol.">
        <title>The Global Catalogue of Microorganisms (GCM) 10K type strain sequencing project: providing services to taxonomists for standard genome sequencing and annotation.</title>
        <authorList>
            <consortium name="The Broad Institute Genomics Platform"/>
            <consortium name="The Broad Institute Genome Sequencing Center for Infectious Disease"/>
            <person name="Wu L."/>
            <person name="Ma J."/>
        </authorList>
    </citation>
    <scope>NUCLEOTIDE SEQUENCE [LARGE SCALE GENOMIC DNA]</scope>
    <source>
        <strain evidence="3">KCTC 3913</strain>
    </source>
</reference>
<proteinExistence type="predicted"/>
<organism evidence="2 3">
    <name type="scientific">Bacillus seohaeanensis</name>
    <dbReference type="NCBI Taxonomy" id="284580"/>
    <lineage>
        <taxon>Bacteria</taxon>
        <taxon>Bacillati</taxon>
        <taxon>Bacillota</taxon>
        <taxon>Bacilli</taxon>
        <taxon>Bacillales</taxon>
        <taxon>Bacillaceae</taxon>
        <taxon>Bacillus</taxon>
    </lineage>
</organism>
<dbReference type="Gene3D" id="3.10.570.10">
    <property type="entry name" value="sex pheromone staph- cam373 precursor domain"/>
    <property type="match status" value="1"/>
</dbReference>
<keyword evidence="1" id="KW-0732">Signal</keyword>
<dbReference type="InterPro" id="IPR011426">
    <property type="entry name" value="CamS"/>
</dbReference>
<name>A0ABW5RWH6_9BACI</name>
<dbReference type="EMBL" id="JBHUMF010000034">
    <property type="protein sequence ID" value="MFD2683060.1"/>
    <property type="molecule type" value="Genomic_DNA"/>
</dbReference>
<feature type="chain" id="PRO_5046755189" evidence="1">
    <location>
        <begin position="22"/>
        <end position="382"/>
    </location>
</feature>
<dbReference type="Pfam" id="PF07537">
    <property type="entry name" value="CamS"/>
    <property type="match status" value="1"/>
</dbReference>
<protein>
    <submittedName>
        <fullName evidence="2">CamS family sex pheromone protein</fullName>
    </submittedName>
</protein>
<dbReference type="RefSeq" id="WP_377938006.1">
    <property type="nucleotide sequence ID" value="NZ_JBHUMF010000034.1"/>
</dbReference>
<dbReference type="PIRSF" id="PIRSF012509">
    <property type="entry name" value="CamS"/>
    <property type="match status" value="1"/>
</dbReference>
<evidence type="ECO:0000313" key="3">
    <source>
        <dbReference type="Proteomes" id="UP001597506"/>
    </source>
</evidence>
<comment type="caution">
    <text evidence="2">The sequence shown here is derived from an EMBL/GenBank/DDBJ whole genome shotgun (WGS) entry which is preliminary data.</text>
</comment>
<dbReference type="CDD" id="cd13441">
    <property type="entry name" value="CamS_repeat_1"/>
    <property type="match status" value="1"/>
</dbReference>
<dbReference type="CDD" id="cd13440">
    <property type="entry name" value="CamS_repeat_2"/>
    <property type="match status" value="1"/>
</dbReference>
<dbReference type="Proteomes" id="UP001597506">
    <property type="component" value="Unassembled WGS sequence"/>
</dbReference>
<dbReference type="PROSITE" id="PS51257">
    <property type="entry name" value="PROKAR_LIPOPROTEIN"/>
    <property type="match status" value="1"/>
</dbReference>
<gene>
    <name evidence="2" type="ORF">ACFSUL_20215</name>
</gene>
<keyword evidence="3" id="KW-1185">Reference proteome</keyword>
<evidence type="ECO:0000313" key="2">
    <source>
        <dbReference type="EMBL" id="MFD2683060.1"/>
    </source>
</evidence>